<gene>
    <name evidence="1" type="ORF">CCMP2556_LOCUS1619</name>
    <name evidence="2" type="ORF">CCMP2556_LOCUS1988</name>
</gene>
<proteinExistence type="predicted"/>
<reference evidence="2 3" key="1">
    <citation type="submission" date="2024-02" db="EMBL/GenBank/DDBJ databases">
        <authorList>
            <person name="Chen Y."/>
            <person name="Shah S."/>
            <person name="Dougan E. K."/>
            <person name="Thang M."/>
            <person name="Chan C."/>
        </authorList>
    </citation>
    <scope>NUCLEOTIDE SEQUENCE [LARGE SCALE GENOMIC DNA]</scope>
</reference>
<accession>A0ABP0HKC3</accession>
<dbReference type="EMBL" id="CAXAMN010000714">
    <property type="protein sequence ID" value="CAK8990257.1"/>
    <property type="molecule type" value="Genomic_DNA"/>
</dbReference>
<dbReference type="Proteomes" id="UP001642484">
    <property type="component" value="Unassembled WGS sequence"/>
</dbReference>
<organism evidence="2 3">
    <name type="scientific">Durusdinium trenchii</name>
    <dbReference type="NCBI Taxonomy" id="1381693"/>
    <lineage>
        <taxon>Eukaryota</taxon>
        <taxon>Sar</taxon>
        <taxon>Alveolata</taxon>
        <taxon>Dinophyceae</taxon>
        <taxon>Suessiales</taxon>
        <taxon>Symbiodiniaceae</taxon>
        <taxon>Durusdinium</taxon>
    </lineage>
</organism>
<evidence type="ECO:0000313" key="2">
    <source>
        <dbReference type="EMBL" id="CAK8990257.1"/>
    </source>
</evidence>
<evidence type="ECO:0000313" key="1">
    <source>
        <dbReference type="EMBL" id="CAK8989326.1"/>
    </source>
</evidence>
<keyword evidence="3" id="KW-1185">Reference proteome</keyword>
<evidence type="ECO:0000313" key="3">
    <source>
        <dbReference type="Proteomes" id="UP001642484"/>
    </source>
</evidence>
<name>A0ABP0HKC3_9DINO</name>
<dbReference type="EMBL" id="CAXAMN010000547">
    <property type="protein sequence ID" value="CAK8989326.1"/>
    <property type="molecule type" value="Genomic_DNA"/>
</dbReference>
<protein>
    <submittedName>
        <fullName evidence="2">Uncharacterized protein</fullName>
    </submittedName>
</protein>
<comment type="caution">
    <text evidence="2">The sequence shown here is derived from an EMBL/GenBank/DDBJ whole genome shotgun (WGS) entry which is preliminary data.</text>
</comment>
<sequence length="139" mass="16000">MRLPAVHVEILLCLRQEDLRAAQTVFIESGRWEVTAQSIVHLVERLGDYAEHALRLRRPLRTRLILKLCLICPHTSAGTRILSISPATRVRPVTGPPGHAARHWAHCFGHRHSCWPCRTSSLHELEFQVWRIQVDLVRI</sequence>